<dbReference type="GO" id="GO:0033539">
    <property type="term" value="P:fatty acid beta-oxidation using acyl-CoA dehydrogenase"/>
    <property type="evidence" value="ECO:0007669"/>
    <property type="project" value="TreeGrafter"/>
</dbReference>
<proteinExistence type="inferred from homology"/>
<organism evidence="10 11">
    <name type="scientific">Mesorhizobium australicum</name>
    <dbReference type="NCBI Taxonomy" id="536018"/>
    <lineage>
        <taxon>Bacteria</taxon>
        <taxon>Pseudomonadati</taxon>
        <taxon>Pseudomonadota</taxon>
        <taxon>Alphaproteobacteria</taxon>
        <taxon>Hyphomicrobiales</taxon>
        <taxon>Phyllobacteriaceae</taxon>
        <taxon>Mesorhizobium</taxon>
    </lineage>
</organism>
<evidence type="ECO:0000313" key="10">
    <source>
        <dbReference type="EMBL" id="SMH31184.1"/>
    </source>
</evidence>
<evidence type="ECO:0000256" key="4">
    <source>
        <dbReference type="ARBA" id="ARBA00022827"/>
    </source>
</evidence>
<dbReference type="EMBL" id="FXBL01000004">
    <property type="protein sequence ID" value="SMH31184.1"/>
    <property type="molecule type" value="Genomic_DNA"/>
</dbReference>
<feature type="domain" description="Acyl-CoA dehydrogenase/oxidase N-terminal" evidence="9">
    <location>
        <begin position="45"/>
        <end position="142"/>
    </location>
</feature>
<comment type="similarity">
    <text evidence="2 6">Belongs to the acyl-CoA dehydrogenase family.</text>
</comment>
<dbReference type="InterPro" id="IPR037069">
    <property type="entry name" value="AcylCoA_DH/ox_N_sf"/>
</dbReference>
<reference evidence="10 11" key="1">
    <citation type="submission" date="2017-04" db="EMBL/GenBank/DDBJ databases">
        <authorList>
            <person name="Afonso C.L."/>
            <person name="Miller P.J."/>
            <person name="Scott M.A."/>
            <person name="Spackman E."/>
            <person name="Goraichik I."/>
            <person name="Dimitrov K.M."/>
            <person name="Suarez D.L."/>
            <person name="Swayne D.E."/>
        </authorList>
    </citation>
    <scope>NUCLEOTIDE SEQUENCE [LARGE SCALE GENOMIC DNA]</scope>
    <source>
        <strain evidence="10 11">B5P</strain>
    </source>
</reference>
<dbReference type="InterPro" id="IPR046373">
    <property type="entry name" value="Acyl-CoA_Oxase/DH_mid-dom_sf"/>
</dbReference>
<dbReference type="FunFam" id="1.20.140.10:FF:000001">
    <property type="entry name" value="Acyl-CoA dehydrogenase"/>
    <property type="match status" value="1"/>
</dbReference>
<sequence length="411" mass="44896">MNTALIPEEVVQTGESLIRFVEQEVVPIEAANKALLSSDRTIFDERGRFTPEVEALKLQVRTKSAEAGFYTMFGPEELGGSGLGPLASVYLNWLLSMHCGPGRTLIHPVVIPSPFTNGLSPVLTFLDPSLRDTYLPQLGSGEKTLCFGLSEPDAGSDVFNMKTRAVRDGNDWVITGSKQWITNGPYADYAMIFAITDPDLVMQRKGGITGFFVDTSWKGFEVVSTIPIMGQLGAEIGILSFDGLRVPDSHRLGEVNQGLKVAMRGVNTGRLGLSATCIGMARWALNQAVEYAKVRRTFGKPIADHQAVQILIADSAAEIYAAETMLVDCAMKLERGEKALAETSMVKLHCTDAANRVFDRCIQVHGGMGLTNELRLEAGYRFTRSMRIPDGTSEIQRRTIARDLLANGVNF</sequence>
<keyword evidence="5 6" id="KW-0560">Oxidoreductase</keyword>
<dbReference type="SUPFAM" id="SSF56645">
    <property type="entry name" value="Acyl-CoA dehydrogenase NM domain-like"/>
    <property type="match status" value="1"/>
</dbReference>
<dbReference type="InterPro" id="IPR013786">
    <property type="entry name" value="AcylCoA_DH/ox_N"/>
</dbReference>
<dbReference type="InterPro" id="IPR036250">
    <property type="entry name" value="AcylCo_DH-like_C"/>
</dbReference>
<gene>
    <name evidence="10" type="ORF">SAMN02982922_1131</name>
</gene>
<evidence type="ECO:0000256" key="1">
    <source>
        <dbReference type="ARBA" id="ARBA00001974"/>
    </source>
</evidence>
<dbReference type="Pfam" id="PF02771">
    <property type="entry name" value="Acyl-CoA_dh_N"/>
    <property type="match status" value="1"/>
</dbReference>
<dbReference type="Proteomes" id="UP000193083">
    <property type="component" value="Unassembled WGS sequence"/>
</dbReference>
<keyword evidence="4 6" id="KW-0274">FAD</keyword>
<dbReference type="PANTHER" id="PTHR48083:SF2">
    <property type="entry name" value="MEDIUM-CHAIN SPECIFIC ACYL-COA DEHYDROGENASE, MITOCHONDRIAL"/>
    <property type="match status" value="1"/>
</dbReference>
<dbReference type="OrthoDB" id="9775090at2"/>
<dbReference type="GO" id="GO:0005737">
    <property type="term" value="C:cytoplasm"/>
    <property type="evidence" value="ECO:0007669"/>
    <property type="project" value="TreeGrafter"/>
</dbReference>
<evidence type="ECO:0000259" key="7">
    <source>
        <dbReference type="Pfam" id="PF00441"/>
    </source>
</evidence>
<dbReference type="Pfam" id="PF02770">
    <property type="entry name" value="Acyl-CoA_dh_M"/>
    <property type="match status" value="1"/>
</dbReference>
<dbReference type="RefSeq" id="WP_085463249.1">
    <property type="nucleotide sequence ID" value="NZ_FXBL01000004.1"/>
</dbReference>
<dbReference type="CDD" id="cd00567">
    <property type="entry name" value="ACAD"/>
    <property type="match status" value="1"/>
</dbReference>
<dbReference type="Pfam" id="PF00441">
    <property type="entry name" value="Acyl-CoA_dh_1"/>
    <property type="match status" value="1"/>
</dbReference>
<dbReference type="AlphaFoldDB" id="A0A1X7N1U0"/>
<dbReference type="GO" id="GO:0003995">
    <property type="term" value="F:acyl-CoA dehydrogenase activity"/>
    <property type="evidence" value="ECO:0007669"/>
    <property type="project" value="TreeGrafter"/>
</dbReference>
<dbReference type="InterPro" id="IPR009100">
    <property type="entry name" value="AcylCoA_DH/oxidase_NM_dom_sf"/>
</dbReference>
<comment type="cofactor">
    <cofactor evidence="1 6">
        <name>FAD</name>
        <dbReference type="ChEBI" id="CHEBI:57692"/>
    </cofactor>
</comment>
<evidence type="ECO:0000256" key="6">
    <source>
        <dbReference type="RuleBase" id="RU362125"/>
    </source>
</evidence>
<dbReference type="FunFam" id="2.40.110.10:FF:000002">
    <property type="entry name" value="Acyl-CoA dehydrogenase fadE12"/>
    <property type="match status" value="1"/>
</dbReference>
<keyword evidence="11" id="KW-1185">Reference proteome</keyword>
<feature type="domain" description="Acyl-CoA oxidase/dehydrogenase middle" evidence="8">
    <location>
        <begin position="146"/>
        <end position="242"/>
    </location>
</feature>
<dbReference type="GO" id="GO:0050660">
    <property type="term" value="F:flavin adenine dinucleotide binding"/>
    <property type="evidence" value="ECO:0007669"/>
    <property type="project" value="InterPro"/>
</dbReference>
<evidence type="ECO:0000259" key="8">
    <source>
        <dbReference type="Pfam" id="PF02770"/>
    </source>
</evidence>
<keyword evidence="3 6" id="KW-0285">Flavoprotein</keyword>
<dbReference type="InterPro" id="IPR009075">
    <property type="entry name" value="AcylCo_DH/oxidase_C"/>
</dbReference>
<accession>A0A1X7N1U0</accession>
<evidence type="ECO:0000256" key="3">
    <source>
        <dbReference type="ARBA" id="ARBA00022630"/>
    </source>
</evidence>
<dbReference type="SUPFAM" id="SSF47203">
    <property type="entry name" value="Acyl-CoA dehydrogenase C-terminal domain-like"/>
    <property type="match status" value="1"/>
</dbReference>
<evidence type="ECO:0000259" key="9">
    <source>
        <dbReference type="Pfam" id="PF02771"/>
    </source>
</evidence>
<dbReference type="PANTHER" id="PTHR48083">
    <property type="entry name" value="MEDIUM-CHAIN SPECIFIC ACYL-COA DEHYDROGENASE, MITOCHONDRIAL-RELATED"/>
    <property type="match status" value="1"/>
</dbReference>
<dbReference type="InterPro" id="IPR006091">
    <property type="entry name" value="Acyl-CoA_Oxase/DH_mid-dom"/>
</dbReference>
<dbReference type="Gene3D" id="1.10.540.10">
    <property type="entry name" value="Acyl-CoA dehydrogenase/oxidase, N-terminal domain"/>
    <property type="match status" value="1"/>
</dbReference>
<dbReference type="Gene3D" id="2.40.110.10">
    <property type="entry name" value="Butyryl-CoA Dehydrogenase, subunit A, domain 2"/>
    <property type="match status" value="1"/>
</dbReference>
<name>A0A1X7N1U0_9HYPH</name>
<feature type="domain" description="Acyl-CoA dehydrogenase/oxidase C-terminal" evidence="7">
    <location>
        <begin position="256"/>
        <end position="404"/>
    </location>
</feature>
<evidence type="ECO:0000256" key="5">
    <source>
        <dbReference type="ARBA" id="ARBA00023002"/>
    </source>
</evidence>
<dbReference type="InterPro" id="IPR050741">
    <property type="entry name" value="Acyl-CoA_dehydrogenase"/>
</dbReference>
<evidence type="ECO:0000256" key="2">
    <source>
        <dbReference type="ARBA" id="ARBA00009347"/>
    </source>
</evidence>
<evidence type="ECO:0000313" key="11">
    <source>
        <dbReference type="Proteomes" id="UP000193083"/>
    </source>
</evidence>
<dbReference type="Gene3D" id="1.20.140.10">
    <property type="entry name" value="Butyryl-CoA Dehydrogenase, subunit A, domain 3"/>
    <property type="match status" value="1"/>
</dbReference>
<protein>
    <submittedName>
        <fullName evidence="10">Acyl-CoA dehydrogenase</fullName>
    </submittedName>
</protein>